<comment type="cofactor">
    <cofactor evidence="2">
        <name>Mg(2+)</name>
        <dbReference type="ChEBI" id="CHEBI:18420"/>
    </cofactor>
</comment>
<gene>
    <name evidence="8" type="ORF">EDC65_5389</name>
</gene>
<keyword evidence="5" id="KW-0460">Magnesium</keyword>
<reference evidence="8 9" key="1">
    <citation type="submission" date="2018-11" db="EMBL/GenBank/DDBJ databases">
        <title>Genomic Encyclopedia of Type Strains, Phase IV (KMG-IV): sequencing the most valuable type-strain genomes for metagenomic binning, comparative biology and taxonomic classification.</title>
        <authorList>
            <person name="Goeker M."/>
        </authorList>
    </citation>
    <scope>NUCLEOTIDE SEQUENCE [LARGE SCALE GENOMIC DNA]</scope>
    <source>
        <strain evidence="8 9">DSM 5900</strain>
    </source>
</reference>
<dbReference type="InterPro" id="IPR015797">
    <property type="entry name" value="NUDIX_hydrolase-like_dom_sf"/>
</dbReference>
<keyword evidence="9" id="KW-1185">Reference proteome</keyword>
<dbReference type="PROSITE" id="PS51462">
    <property type="entry name" value="NUDIX"/>
    <property type="match status" value="1"/>
</dbReference>
<organism evidence="8 9">
    <name type="scientific">Stella humosa</name>
    <dbReference type="NCBI Taxonomy" id="94"/>
    <lineage>
        <taxon>Bacteria</taxon>
        <taxon>Pseudomonadati</taxon>
        <taxon>Pseudomonadota</taxon>
        <taxon>Alphaproteobacteria</taxon>
        <taxon>Rhodospirillales</taxon>
        <taxon>Stellaceae</taxon>
        <taxon>Stella</taxon>
    </lineage>
</organism>
<evidence type="ECO:0000256" key="5">
    <source>
        <dbReference type="ARBA" id="ARBA00022842"/>
    </source>
</evidence>
<dbReference type="EMBL" id="RJKX01000019">
    <property type="protein sequence ID" value="ROP81054.1"/>
    <property type="molecule type" value="Genomic_DNA"/>
</dbReference>
<accession>A0A3N1KKW7</accession>
<dbReference type="Gene3D" id="3.90.79.10">
    <property type="entry name" value="Nucleoside Triphosphate Pyrophosphohydrolase"/>
    <property type="match status" value="1"/>
</dbReference>
<keyword evidence="3" id="KW-0479">Metal-binding</keyword>
<dbReference type="InterPro" id="IPR000086">
    <property type="entry name" value="NUDIX_hydrolase_dom"/>
</dbReference>
<comment type="cofactor">
    <cofactor evidence="1">
        <name>Mn(2+)</name>
        <dbReference type="ChEBI" id="CHEBI:29035"/>
    </cofactor>
</comment>
<evidence type="ECO:0000256" key="6">
    <source>
        <dbReference type="ARBA" id="ARBA00023211"/>
    </source>
</evidence>
<evidence type="ECO:0000256" key="3">
    <source>
        <dbReference type="ARBA" id="ARBA00022723"/>
    </source>
</evidence>
<evidence type="ECO:0000256" key="4">
    <source>
        <dbReference type="ARBA" id="ARBA00022801"/>
    </source>
</evidence>
<dbReference type="NCBIfam" id="NF007980">
    <property type="entry name" value="PRK10707.1"/>
    <property type="match status" value="1"/>
</dbReference>
<dbReference type="SUPFAM" id="SSF55811">
    <property type="entry name" value="Nudix"/>
    <property type="match status" value="1"/>
</dbReference>
<comment type="caution">
    <text evidence="8">The sequence shown here is derived from an EMBL/GenBank/DDBJ whole genome shotgun (WGS) entry which is preliminary data.</text>
</comment>
<name>A0A3N1KKW7_9PROT</name>
<feature type="domain" description="Nudix hydrolase" evidence="7">
    <location>
        <begin position="52"/>
        <end position="184"/>
    </location>
</feature>
<evidence type="ECO:0000313" key="9">
    <source>
        <dbReference type="Proteomes" id="UP000278222"/>
    </source>
</evidence>
<proteinExistence type="predicted"/>
<dbReference type="PANTHER" id="PTHR12992:SF11">
    <property type="entry name" value="MITOCHONDRIAL COENZYME A DIPHOSPHATASE NUDT8"/>
    <property type="match status" value="1"/>
</dbReference>
<dbReference type="Pfam" id="PF00293">
    <property type="entry name" value="NUDIX"/>
    <property type="match status" value="1"/>
</dbReference>
<dbReference type="AlphaFoldDB" id="A0A3N1KKW7"/>
<sequence>MALPTVDRRFVSARFPASPAAAVEPPARRGWAFASPRGDHDLNPGTPLPTKLTPAAVLVPLVERAEGFTILLTQRTAHLHDHAGQISFPGGRVDPCDTDPEACALREAAEEVGLDRGVVDLVGRLDHYITGTGFEVVPVVGFVRPPFDIRPDPFEVADVFEVPLSFILDPANHRREKHVRRGEERHFYVLPFENRYIWGATAGMLVNLAEVLRAP</sequence>
<evidence type="ECO:0000259" key="7">
    <source>
        <dbReference type="PROSITE" id="PS51462"/>
    </source>
</evidence>
<dbReference type="GO" id="GO:0010945">
    <property type="term" value="F:coenzyme A diphosphatase activity"/>
    <property type="evidence" value="ECO:0007669"/>
    <property type="project" value="InterPro"/>
</dbReference>
<keyword evidence="4" id="KW-0378">Hydrolase</keyword>
<protein>
    <submittedName>
        <fullName evidence="8">8-oxo-dGTP pyrophosphatase MutT (NUDIX family)</fullName>
    </submittedName>
</protein>
<dbReference type="RefSeq" id="WP_245978603.1">
    <property type="nucleotide sequence ID" value="NZ_AP019700.1"/>
</dbReference>
<evidence type="ECO:0000256" key="1">
    <source>
        <dbReference type="ARBA" id="ARBA00001936"/>
    </source>
</evidence>
<keyword evidence="6" id="KW-0464">Manganese</keyword>
<evidence type="ECO:0000256" key="2">
    <source>
        <dbReference type="ARBA" id="ARBA00001946"/>
    </source>
</evidence>
<dbReference type="InterPro" id="IPR045121">
    <property type="entry name" value="CoAse"/>
</dbReference>
<dbReference type="GO" id="GO:0046872">
    <property type="term" value="F:metal ion binding"/>
    <property type="evidence" value="ECO:0007669"/>
    <property type="project" value="UniProtKB-KW"/>
</dbReference>
<dbReference type="CDD" id="cd03426">
    <property type="entry name" value="NUDIX_CoAse_Nudt7"/>
    <property type="match status" value="1"/>
</dbReference>
<dbReference type="Proteomes" id="UP000278222">
    <property type="component" value="Unassembled WGS sequence"/>
</dbReference>
<evidence type="ECO:0000313" key="8">
    <source>
        <dbReference type="EMBL" id="ROP81054.1"/>
    </source>
</evidence>
<dbReference type="PANTHER" id="PTHR12992">
    <property type="entry name" value="NUDIX HYDROLASE"/>
    <property type="match status" value="1"/>
</dbReference>